<keyword evidence="1" id="KW-1133">Transmembrane helix</keyword>
<keyword evidence="1" id="KW-0812">Transmembrane</keyword>
<name>A0A1H1I4N9_NATTX</name>
<evidence type="ECO:0000313" key="3">
    <source>
        <dbReference type="Proteomes" id="UP000198848"/>
    </source>
</evidence>
<proteinExistence type="predicted"/>
<reference evidence="3" key="1">
    <citation type="submission" date="2016-10" db="EMBL/GenBank/DDBJ databases">
        <authorList>
            <person name="Varghese N."/>
            <person name="Submissions S."/>
        </authorList>
    </citation>
    <scope>NUCLEOTIDE SEQUENCE [LARGE SCALE GENOMIC DNA]</scope>
    <source>
        <strain evidence="3">DSM 24767</strain>
    </source>
</reference>
<accession>A0A1H1I4N9</accession>
<evidence type="ECO:0000256" key="1">
    <source>
        <dbReference type="SAM" id="Phobius"/>
    </source>
</evidence>
<feature type="transmembrane region" description="Helical" evidence="1">
    <location>
        <begin position="31"/>
        <end position="49"/>
    </location>
</feature>
<gene>
    <name evidence="2" type="ORF">SAMN04489842_3296</name>
</gene>
<keyword evidence="1" id="KW-0472">Membrane</keyword>
<keyword evidence="3" id="KW-1185">Reference proteome</keyword>
<organism evidence="2 3">
    <name type="scientific">Natronobacterium texcoconense</name>
    <dbReference type="NCBI Taxonomy" id="1095778"/>
    <lineage>
        <taxon>Archaea</taxon>
        <taxon>Methanobacteriati</taxon>
        <taxon>Methanobacteriota</taxon>
        <taxon>Stenosarchaea group</taxon>
        <taxon>Halobacteria</taxon>
        <taxon>Halobacteriales</taxon>
        <taxon>Natrialbaceae</taxon>
        <taxon>Natronobacterium</taxon>
    </lineage>
</organism>
<evidence type="ECO:0000313" key="2">
    <source>
        <dbReference type="EMBL" id="SDR32316.1"/>
    </source>
</evidence>
<dbReference type="Proteomes" id="UP000198848">
    <property type="component" value="Unassembled WGS sequence"/>
</dbReference>
<sequence length="53" mass="6451">MSNDKGPLQTFFEAERRFHAMVPIKDLYSKLLFRTLLWFLFFWFLYMAVTGLL</sequence>
<dbReference type="OrthoDB" id="203668at2157"/>
<protein>
    <submittedName>
        <fullName evidence="2">Uncharacterized protein</fullName>
    </submittedName>
</protein>
<dbReference type="AlphaFoldDB" id="A0A1H1I4N9"/>
<dbReference type="EMBL" id="FNLC01000003">
    <property type="protein sequence ID" value="SDR32316.1"/>
    <property type="molecule type" value="Genomic_DNA"/>
</dbReference>
<dbReference type="RefSeq" id="WP_170831059.1">
    <property type="nucleotide sequence ID" value="NZ_FNLC01000003.1"/>
</dbReference>